<feature type="domain" description="AP2/ERF" evidence="8">
    <location>
        <begin position="113"/>
        <end position="170"/>
    </location>
</feature>
<dbReference type="AlphaFoldDB" id="A0AAV3RQJ8"/>
<evidence type="ECO:0000256" key="4">
    <source>
        <dbReference type="ARBA" id="ARBA00023125"/>
    </source>
</evidence>
<name>A0AAV3RQJ8_LITER</name>
<dbReference type="GO" id="GO:0006952">
    <property type="term" value="P:defense response"/>
    <property type="evidence" value="ECO:0007669"/>
    <property type="project" value="UniProtKB-KW"/>
</dbReference>
<evidence type="ECO:0000259" key="8">
    <source>
        <dbReference type="PROSITE" id="PS51032"/>
    </source>
</evidence>
<evidence type="ECO:0000256" key="1">
    <source>
        <dbReference type="ARBA" id="ARBA00004123"/>
    </source>
</evidence>
<dbReference type="InterPro" id="IPR044808">
    <property type="entry name" value="ERF_plant"/>
</dbReference>
<comment type="caution">
    <text evidence="9">The sequence shown here is derived from an EMBL/GenBank/DDBJ whole genome shotgun (WGS) entry which is preliminary data.</text>
</comment>
<dbReference type="SMART" id="SM00380">
    <property type="entry name" value="AP2"/>
    <property type="match status" value="1"/>
</dbReference>
<dbReference type="CDD" id="cd00018">
    <property type="entry name" value="AP2"/>
    <property type="match status" value="1"/>
</dbReference>
<evidence type="ECO:0000256" key="3">
    <source>
        <dbReference type="ARBA" id="ARBA00023015"/>
    </source>
</evidence>
<dbReference type="PROSITE" id="PS51032">
    <property type="entry name" value="AP2_ERF"/>
    <property type="match status" value="1"/>
</dbReference>
<dbReference type="Gene3D" id="3.30.730.10">
    <property type="entry name" value="AP2/ERF domain"/>
    <property type="match status" value="1"/>
</dbReference>
<keyword evidence="2" id="KW-0611">Plant defense</keyword>
<dbReference type="GO" id="GO:0003700">
    <property type="term" value="F:DNA-binding transcription factor activity"/>
    <property type="evidence" value="ECO:0007669"/>
    <property type="project" value="InterPro"/>
</dbReference>
<evidence type="ECO:0000313" key="9">
    <source>
        <dbReference type="EMBL" id="GAA0176669.1"/>
    </source>
</evidence>
<sequence length="385" mass="43019">MCGGAIISDLEQPRRSSRRLTADLLWGTSDLKPKKNPNSYFSKPLRSNMFDLDVDFEADFQEFNDQNDEEENVKSFSFSPQNTTIFNAGSNPGKPSDFDGDADKSSRRKRKNQYRGIRQRPWGKWAAEIRDPRKGVRVWLGTFNTAEEAARAYDAEARRIRGNKAKLNFPDETSSSTASRRPLMLSSQKVLPKESLKSVEPNVDQKVTNFGANFSDPSSIREDKPSTRKYGYTDVYPVTGGMGLKTFNTTDKSNIYFSSDQGSNSLEISDFGWGEHCSKTPEISSVLSATLEGNETQFPDDASPTKKLKSGSLDVVPAEVDNSNKLSDDLSDFESQMKLFETQYLGGNWDSSIDSFLNDGPQDCGNAMDLWTFDNVMPLMDGSVF</sequence>
<dbReference type="GO" id="GO:0005634">
    <property type="term" value="C:nucleus"/>
    <property type="evidence" value="ECO:0007669"/>
    <property type="project" value="UniProtKB-SubCell"/>
</dbReference>
<dbReference type="PANTHER" id="PTHR31190:SF480">
    <property type="entry name" value="ETHYLENE-RESPONSIVE TRANSCRIPTION FACTOR RAP2-12"/>
    <property type="match status" value="1"/>
</dbReference>
<comment type="subcellular location">
    <subcellularLocation>
        <location evidence="1">Nucleus</location>
    </subcellularLocation>
</comment>
<evidence type="ECO:0000256" key="7">
    <source>
        <dbReference type="SAM" id="MobiDB-lite"/>
    </source>
</evidence>
<dbReference type="GO" id="GO:0009873">
    <property type="term" value="P:ethylene-activated signaling pathway"/>
    <property type="evidence" value="ECO:0007669"/>
    <property type="project" value="InterPro"/>
</dbReference>
<dbReference type="PRINTS" id="PR00367">
    <property type="entry name" value="ETHRSPELEMNT"/>
</dbReference>
<evidence type="ECO:0000256" key="5">
    <source>
        <dbReference type="ARBA" id="ARBA00023163"/>
    </source>
</evidence>
<accession>A0AAV3RQJ8</accession>
<feature type="region of interest" description="Disordered" evidence="7">
    <location>
        <begin position="69"/>
        <end position="118"/>
    </location>
</feature>
<dbReference type="GO" id="GO:0003677">
    <property type="term" value="F:DNA binding"/>
    <property type="evidence" value="ECO:0007669"/>
    <property type="project" value="UniProtKB-KW"/>
</dbReference>
<dbReference type="EMBL" id="BAABME010028130">
    <property type="protein sequence ID" value="GAA0176669.1"/>
    <property type="molecule type" value="Genomic_DNA"/>
</dbReference>
<dbReference type="Proteomes" id="UP001454036">
    <property type="component" value="Unassembled WGS sequence"/>
</dbReference>
<dbReference type="Pfam" id="PF00847">
    <property type="entry name" value="AP2"/>
    <property type="match status" value="1"/>
</dbReference>
<keyword evidence="5" id="KW-0804">Transcription</keyword>
<proteinExistence type="predicted"/>
<dbReference type="FunFam" id="3.30.730.10:FF:000001">
    <property type="entry name" value="Ethylene-responsive transcription factor 2"/>
    <property type="match status" value="1"/>
</dbReference>
<evidence type="ECO:0000256" key="6">
    <source>
        <dbReference type="ARBA" id="ARBA00023242"/>
    </source>
</evidence>
<keyword evidence="3" id="KW-0805">Transcription regulation</keyword>
<protein>
    <recommendedName>
        <fullName evidence="8">AP2/ERF domain-containing protein</fullName>
    </recommendedName>
</protein>
<organism evidence="9 10">
    <name type="scientific">Lithospermum erythrorhizon</name>
    <name type="common">Purple gromwell</name>
    <name type="synonym">Lithospermum officinale var. erythrorhizon</name>
    <dbReference type="NCBI Taxonomy" id="34254"/>
    <lineage>
        <taxon>Eukaryota</taxon>
        <taxon>Viridiplantae</taxon>
        <taxon>Streptophyta</taxon>
        <taxon>Embryophyta</taxon>
        <taxon>Tracheophyta</taxon>
        <taxon>Spermatophyta</taxon>
        <taxon>Magnoliopsida</taxon>
        <taxon>eudicotyledons</taxon>
        <taxon>Gunneridae</taxon>
        <taxon>Pentapetalae</taxon>
        <taxon>asterids</taxon>
        <taxon>lamiids</taxon>
        <taxon>Boraginales</taxon>
        <taxon>Boraginaceae</taxon>
        <taxon>Boraginoideae</taxon>
        <taxon>Lithospermeae</taxon>
        <taxon>Lithospermum</taxon>
    </lineage>
</organism>
<dbReference type="PANTHER" id="PTHR31190">
    <property type="entry name" value="DNA-BINDING DOMAIN"/>
    <property type="match status" value="1"/>
</dbReference>
<dbReference type="InterPro" id="IPR001471">
    <property type="entry name" value="AP2/ERF_dom"/>
</dbReference>
<evidence type="ECO:0000313" key="10">
    <source>
        <dbReference type="Proteomes" id="UP001454036"/>
    </source>
</evidence>
<dbReference type="InterPro" id="IPR016177">
    <property type="entry name" value="DNA-bd_dom_sf"/>
</dbReference>
<reference evidence="9 10" key="1">
    <citation type="submission" date="2024-01" db="EMBL/GenBank/DDBJ databases">
        <title>The complete chloroplast genome sequence of Lithospermum erythrorhizon: insights into the phylogenetic relationship among Boraginaceae species and the maternal lineages of purple gromwells.</title>
        <authorList>
            <person name="Okada T."/>
            <person name="Watanabe K."/>
        </authorList>
    </citation>
    <scope>NUCLEOTIDE SEQUENCE [LARGE SCALE GENOMIC DNA]</scope>
</reference>
<keyword evidence="4" id="KW-0238">DNA-binding</keyword>
<dbReference type="InterPro" id="IPR036955">
    <property type="entry name" value="AP2/ERF_dom_sf"/>
</dbReference>
<feature type="compositionally biased region" description="Polar residues" evidence="7">
    <location>
        <begin position="74"/>
        <end position="90"/>
    </location>
</feature>
<gene>
    <name evidence="9" type="ORF">LIER_42108</name>
</gene>
<dbReference type="SUPFAM" id="SSF54171">
    <property type="entry name" value="DNA-binding domain"/>
    <property type="match status" value="1"/>
</dbReference>
<evidence type="ECO:0000256" key="2">
    <source>
        <dbReference type="ARBA" id="ARBA00022821"/>
    </source>
</evidence>
<keyword evidence="6" id="KW-0539">Nucleus</keyword>
<keyword evidence="10" id="KW-1185">Reference proteome</keyword>